<proteinExistence type="predicted"/>
<sequence length="271" mass="31409">MRCLYREKKYICGEYIDVDIYPVFSTSRGGRGKKAKCSSAAQERLNQHNREKKFSRLVMTNFTSSDLCIHLTYNGDHLPGNDEAVKKQFRNFIARLKRYRKKHGLPSLKYMSVTERGSRNGRYHHHTIVNCGDMPAPVLVELWGQGYVDIKVLQFDQCGVEGLSRYFCKGRKKKAATDEDIGETIGYSWTCSRNLDKPIESKRDGRLSARKVKELSSFGEYDGNLEYEKLYPGYEFSQAKPFYNDINGGFYISLRMRKITNRKLTKKIRGE</sequence>
<name>A0ABM9QH70_9FIRM</name>
<keyword evidence="3" id="KW-1185">Reference proteome</keyword>
<feature type="domain" description="Replication-associated protein ORF2/G2P" evidence="1">
    <location>
        <begin position="69"/>
        <end position="169"/>
    </location>
</feature>
<reference evidence="2 3" key="1">
    <citation type="journal article" date="2014" name="Int. J. Syst. Evol. Microbiol.">
        <title>Complete genome of a new Firmicutes species belonging to the dominant human colonic microbiota ('Ruminococcus bicirculans') reveals two chromosomes and a selective capacity to utilize plant glucans.</title>
        <authorList>
            <consortium name="NISC Comparative Sequencing Program"/>
            <person name="Wegmann U."/>
            <person name="Louis P."/>
            <person name="Goesmann A."/>
            <person name="Henrissat B."/>
            <person name="Duncan S.H."/>
            <person name="Flint H.J."/>
        </authorList>
    </citation>
    <scope>NUCLEOTIDE SEQUENCE [LARGE SCALE GENOMIC DNA]</scope>
    <source>
        <strain evidence="2 3">80/3</strain>
    </source>
</reference>
<evidence type="ECO:0000313" key="3">
    <source>
        <dbReference type="Proteomes" id="UP000027600"/>
    </source>
</evidence>
<evidence type="ECO:0000259" key="1">
    <source>
        <dbReference type="Pfam" id="PF23343"/>
    </source>
</evidence>
<dbReference type="EMBL" id="HF545616">
    <property type="protein sequence ID" value="CCO05292.1"/>
    <property type="molecule type" value="Genomic_DNA"/>
</dbReference>
<evidence type="ECO:0000313" key="2">
    <source>
        <dbReference type="EMBL" id="CCO05292.1"/>
    </source>
</evidence>
<dbReference type="RefSeq" id="WP_051706660.1">
    <property type="nucleotide sequence ID" value="NZ_HF545616.1"/>
</dbReference>
<accession>A0ABM9QH70</accession>
<dbReference type="Pfam" id="PF23343">
    <property type="entry name" value="REP_ORF2-G2P"/>
    <property type="match status" value="1"/>
</dbReference>
<dbReference type="InterPro" id="IPR056906">
    <property type="entry name" value="ORF2/G2P_dom"/>
</dbReference>
<dbReference type="Proteomes" id="UP000027600">
    <property type="component" value="Chromosome I"/>
</dbReference>
<organism evidence="2 3">
    <name type="scientific">Ruminococcus bicirculans</name>
    <name type="common">ex Wegman et al. 2014</name>
    <dbReference type="NCBI Taxonomy" id="1160721"/>
    <lineage>
        <taxon>Bacteria</taxon>
        <taxon>Bacillati</taxon>
        <taxon>Bacillota</taxon>
        <taxon>Clostridia</taxon>
        <taxon>Eubacteriales</taxon>
        <taxon>Oscillospiraceae</taxon>
        <taxon>Ruminococcus</taxon>
    </lineage>
</organism>
<protein>
    <submittedName>
        <fullName evidence="2">Hypothetical phage protein</fullName>
    </submittedName>
</protein>
<gene>
    <name evidence="2" type="ORF">RBI_I01590</name>
</gene>